<reference evidence="2" key="1">
    <citation type="journal article" date="2023" name="Commun. Biol.">
        <title>Genome analysis of Parmales, the sister group of diatoms, reveals the evolutionary specialization of diatoms from phago-mixotrophs to photoautotrophs.</title>
        <authorList>
            <person name="Ban H."/>
            <person name="Sato S."/>
            <person name="Yoshikawa S."/>
            <person name="Yamada K."/>
            <person name="Nakamura Y."/>
            <person name="Ichinomiya M."/>
            <person name="Sato N."/>
            <person name="Blanc-Mathieu R."/>
            <person name="Endo H."/>
            <person name="Kuwata A."/>
            <person name="Ogata H."/>
        </authorList>
    </citation>
    <scope>NUCLEOTIDE SEQUENCE [LARGE SCALE GENOMIC DNA]</scope>
</reference>
<comment type="caution">
    <text evidence="1">The sequence shown here is derived from an EMBL/GenBank/DDBJ whole genome shotgun (WGS) entry which is preliminary data.</text>
</comment>
<organism evidence="1 2">
    <name type="scientific">Triparma columacea</name>
    <dbReference type="NCBI Taxonomy" id="722753"/>
    <lineage>
        <taxon>Eukaryota</taxon>
        <taxon>Sar</taxon>
        <taxon>Stramenopiles</taxon>
        <taxon>Ochrophyta</taxon>
        <taxon>Bolidophyceae</taxon>
        <taxon>Parmales</taxon>
        <taxon>Triparmaceae</taxon>
        <taxon>Triparma</taxon>
    </lineage>
</organism>
<protein>
    <submittedName>
        <fullName evidence="1">Uncharacterized protein</fullName>
    </submittedName>
</protein>
<name>A0A9W7GJA3_9STRA</name>
<dbReference type="SUPFAM" id="SSF52047">
    <property type="entry name" value="RNI-like"/>
    <property type="match status" value="1"/>
</dbReference>
<dbReference type="Gene3D" id="3.80.10.10">
    <property type="entry name" value="Ribonuclease Inhibitor"/>
    <property type="match status" value="1"/>
</dbReference>
<gene>
    <name evidence="1" type="ORF">TrCOL_g13476</name>
</gene>
<accession>A0A9W7GJA3</accession>
<evidence type="ECO:0000313" key="1">
    <source>
        <dbReference type="EMBL" id="GMI45756.1"/>
    </source>
</evidence>
<dbReference type="EMBL" id="BRYA01000263">
    <property type="protein sequence ID" value="GMI45756.1"/>
    <property type="molecule type" value="Genomic_DNA"/>
</dbReference>
<proteinExistence type="predicted"/>
<keyword evidence="2" id="KW-1185">Reference proteome</keyword>
<dbReference type="InterPro" id="IPR032675">
    <property type="entry name" value="LRR_dom_sf"/>
</dbReference>
<dbReference type="OrthoDB" id="10462356at2759"/>
<dbReference type="Proteomes" id="UP001165065">
    <property type="component" value="Unassembled WGS sequence"/>
</dbReference>
<evidence type="ECO:0000313" key="2">
    <source>
        <dbReference type="Proteomes" id="UP001165065"/>
    </source>
</evidence>
<sequence length="153" mass="16939">MAMAGTDAEELALWGPLTDVGLEMLSPRIVHIDDEVNSDSSDWEDSTSQHHLSGFTSLKRLEICDTASVSILSIVSLLSQPSMSTLIHLSLRNTAGRWHGDDGPNSDESNRSLIETLAKLPNLKDLDLRNTWLAQDFEKSLRSRLRPTVNISL</sequence>
<dbReference type="AlphaFoldDB" id="A0A9W7GJA3"/>